<dbReference type="Pfam" id="PF20171">
    <property type="entry name" value="OpcA_G6PD_C"/>
    <property type="match status" value="1"/>
</dbReference>
<comment type="caution">
    <text evidence="4">The sequence shown here is derived from an EMBL/GenBank/DDBJ whole genome shotgun (WGS) entry which is preliminary data.</text>
</comment>
<evidence type="ECO:0000313" key="5">
    <source>
        <dbReference type="Proteomes" id="UP001589890"/>
    </source>
</evidence>
<accession>A0ABV6QNJ2</accession>
<dbReference type="Pfam" id="PF10128">
    <property type="entry name" value="OpcA_G6PD_assem"/>
    <property type="match status" value="1"/>
</dbReference>
<evidence type="ECO:0000259" key="2">
    <source>
        <dbReference type="Pfam" id="PF10128"/>
    </source>
</evidence>
<feature type="compositionally biased region" description="Low complexity" evidence="1">
    <location>
        <begin position="326"/>
        <end position="363"/>
    </location>
</feature>
<dbReference type="PANTHER" id="PTHR38658">
    <property type="entry name" value="OXPP CYCLE PROTEIN OPCA-RELATED"/>
    <property type="match status" value="1"/>
</dbReference>
<evidence type="ECO:0000256" key="1">
    <source>
        <dbReference type="SAM" id="MobiDB-lite"/>
    </source>
</evidence>
<reference evidence="4 5" key="1">
    <citation type="submission" date="2024-09" db="EMBL/GenBank/DDBJ databases">
        <authorList>
            <person name="Sun Q."/>
            <person name="Mori K."/>
        </authorList>
    </citation>
    <scope>NUCLEOTIDE SEQUENCE [LARGE SCALE GENOMIC DNA]</scope>
    <source>
        <strain evidence="4 5">CGMCC 1.15906</strain>
    </source>
</reference>
<sequence>MIIDLTDTTSSQIASALLKARRNAGSPAMGMIGTIVVVVDEASHHDALKAANEAGREHPSRVLVAILRPGRGPSGLDAEVRVGEGVPGEAVLLRLHGELAKEPQSVVTPLLLPDSPVIVWWPGGGPKVPHEDPLGALARRRVTDAAATRRGSVDFTARAEGYAPGDTDFAWSRLTPWRALMAAALDQFPTEVTGAEVVSAKGNASADLMAAWLQSRLQIPVEQKASRGPGLTAVRLFTPAGPIALTRPDGAVATFSIPGQPDRPVALKRRSTAELLSEELRRLDPDDVYARTLSYLVEREKLPADAKKVAPEQRRSTHATAKKAAAKTANAPVKTTTSKPAPGKKTTTSAAKPSAAKATGGKAAAKKTPVKKAAGQKKAAK</sequence>
<feature type="domain" description="Glucose-6-phosphate dehydrogenase assembly protein OpcA C-terminal" evidence="3">
    <location>
        <begin position="164"/>
        <end position="293"/>
    </location>
</feature>
<dbReference type="InterPro" id="IPR046802">
    <property type="entry name" value="OpcA_G6PD_C"/>
</dbReference>
<dbReference type="PANTHER" id="PTHR38658:SF1">
    <property type="entry name" value="OXPP CYCLE PROTEIN OPCA-RELATED"/>
    <property type="match status" value="1"/>
</dbReference>
<feature type="compositionally biased region" description="Basic and acidic residues" evidence="1">
    <location>
        <begin position="304"/>
        <end position="315"/>
    </location>
</feature>
<name>A0ABV6QNJ2_9ACTN</name>
<dbReference type="RefSeq" id="WP_380047559.1">
    <property type="nucleotide sequence ID" value="NZ_JBHLTC010000018.1"/>
</dbReference>
<feature type="region of interest" description="Disordered" evidence="1">
    <location>
        <begin position="304"/>
        <end position="381"/>
    </location>
</feature>
<dbReference type="InterPro" id="IPR004555">
    <property type="entry name" value="G6PDH_assembly_OpcA"/>
</dbReference>
<protein>
    <submittedName>
        <fullName evidence="4">Glucose-6-phosphate dehydrogenase assembly protein OpcA</fullName>
    </submittedName>
</protein>
<feature type="compositionally biased region" description="Basic residues" evidence="1">
    <location>
        <begin position="364"/>
        <end position="381"/>
    </location>
</feature>
<evidence type="ECO:0000259" key="3">
    <source>
        <dbReference type="Pfam" id="PF20171"/>
    </source>
</evidence>
<gene>
    <name evidence="4" type="ORF">ACFFGN_14530</name>
</gene>
<dbReference type="InterPro" id="IPR046801">
    <property type="entry name" value="OpcA_G6PD_N"/>
</dbReference>
<dbReference type="Proteomes" id="UP001589890">
    <property type="component" value="Unassembled WGS sequence"/>
</dbReference>
<keyword evidence="5" id="KW-1185">Reference proteome</keyword>
<feature type="domain" description="Glucose-6-phosphate dehydrogenase assembly protein OpcA N-terminal" evidence="2">
    <location>
        <begin position="51"/>
        <end position="158"/>
    </location>
</feature>
<dbReference type="EMBL" id="JBHLTC010000018">
    <property type="protein sequence ID" value="MFC0625292.1"/>
    <property type="molecule type" value="Genomic_DNA"/>
</dbReference>
<feature type="compositionally biased region" description="Basic residues" evidence="1">
    <location>
        <begin position="316"/>
        <end position="325"/>
    </location>
</feature>
<proteinExistence type="predicted"/>
<organism evidence="4 5">
    <name type="scientific">Kribbella deserti</name>
    <dbReference type="NCBI Taxonomy" id="1926257"/>
    <lineage>
        <taxon>Bacteria</taxon>
        <taxon>Bacillati</taxon>
        <taxon>Actinomycetota</taxon>
        <taxon>Actinomycetes</taxon>
        <taxon>Propionibacteriales</taxon>
        <taxon>Kribbellaceae</taxon>
        <taxon>Kribbella</taxon>
    </lineage>
</organism>
<evidence type="ECO:0000313" key="4">
    <source>
        <dbReference type="EMBL" id="MFC0625292.1"/>
    </source>
</evidence>